<feature type="compositionally biased region" description="Basic and acidic residues" evidence="1">
    <location>
        <begin position="33"/>
        <end position="45"/>
    </location>
</feature>
<dbReference type="Gramene" id="rna-AYBTSS11_LOCUS30888">
    <property type="protein sequence ID" value="CAJ1978690.1"/>
    <property type="gene ID" value="gene-AYBTSS11_LOCUS30888"/>
</dbReference>
<name>A0AA86W4V7_9FABA</name>
<feature type="region of interest" description="Disordered" evidence="1">
    <location>
        <begin position="16"/>
        <end position="54"/>
    </location>
</feature>
<proteinExistence type="predicted"/>
<evidence type="ECO:0000313" key="2">
    <source>
        <dbReference type="EMBL" id="CAJ1978690.1"/>
    </source>
</evidence>
<gene>
    <name evidence="2" type="ORF">AYBTSS11_LOCUS30888</name>
</gene>
<protein>
    <submittedName>
        <fullName evidence="2">Uncharacterized protein</fullName>
    </submittedName>
</protein>
<accession>A0AA86W4V7</accession>
<dbReference type="EMBL" id="OY731408">
    <property type="protein sequence ID" value="CAJ1978690.1"/>
    <property type="molecule type" value="Genomic_DNA"/>
</dbReference>
<reference evidence="2" key="1">
    <citation type="submission" date="2023-10" db="EMBL/GenBank/DDBJ databases">
        <authorList>
            <person name="Domelevo Entfellner J.-B."/>
        </authorList>
    </citation>
    <scope>NUCLEOTIDE SEQUENCE</scope>
</reference>
<evidence type="ECO:0000313" key="3">
    <source>
        <dbReference type="Proteomes" id="UP001189624"/>
    </source>
</evidence>
<organism evidence="2 3">
    <name type="scientific">Sphenostylis stenocarpa</name>
    <dbReference type="NCBI Taxonomy" id="92480"/>
    <lineage>
        <taxon>Eukaryota</taxon>
        <taxon>Viridiplantae</taxon>
        <taxon>Streptophyta</taxon>
        <taxon>Embryophyta</taxon>
        <taxon>Tracheophyta</taxon>
        <taxon>Spermatophyta</taxon>
        <taxon>Magnoliopsida</taxon>
        <taxon>eudicotyledons</taxon>
        <taxon>Gunneridae</taxon>
        <taxon>Pentapetalae</taxon>
        <taxon>rosids</taxon>
        <taxon>fabids</taxon>
        <taxon>Fabales</taxon>
        <taxon>Fabaceae</taxon>
        <taxon>Papilionoideae</taxon>
        <taxon>50 kb inversion clade</taxon>
        <taxon>NPAAA clade</taxon>
        <taxon>indigoferoid/millettioid clade</taxon>
        <taxon>Phaseoleae</taxon>
        <taxon>Sphenostylis</taxon>
    </lineage>
</organism>
<evidence type="ECO:0000256" key="1">
    <source>
        <dbReference type="SAM" id="MobiDB-lite"/>
    </source>
</evidence>
<dbReference type="AlphaFoldDB" id="A0AA86W4V7"/>
<keyword evidence="3" id="KW-1185">Reference proteome</keyword>
<dbReference type="Proteomes" id="UP001189624">
    <property type="component" value="Chromosome 11"/>
</dbReference>
<sequence length="54" mass="6088">MARGLDRLKLDPNKDALVSKSKDKLSHMLGGGEGDKQEMEKRRTIDLGCPTRYK</sequence>